<feature type="non-terminal residue" evidence="2">
    <location>
        <position position="117"/>
    </location>
</feature>
<feature type="region of interest" description="Disordered" evidence="1">
    <location>
        <begin position="90"/>
        <end position="117"/>
    </location>
</feature>
<sequence length="117" mass="13213">MFEVKFVIKQGGHARLITTSSDELTWEKLKKEIQYALGLKRPPFAVAYYNWDYDSTIVSSDSEVESMISHRNNGDYSAIVIHLDVLMDNPISPKDRGEATAEDNAEDEQVPQPPPSK</sequence>
<organism evidence="2 3">
    <name type="scientific">Syncephalis pseudoplumigaleata</name>
    <dbReference type="NCBI Taxonomy" id="1712513"/>
    <lineage>
        <taxon>Eukaryota</taxon>
        <taxon>Fungi</taxon>
        <taxon>Fungi incertae sedis</taxon>
        <taxon>Zoopagomycota</taxon>
        <taxon>Zoopagomycotina</taxon>
        <taxon>Zoopagomycetes</taxon>
        <taxon>Zoopagales</taxon>
        <taxon>Piptocephalidaceae</taxon>
        <taxon>Syncephalis</taxon>
    </lineage>
</organism>
<evidence type="ECO:0000313" key="3">
    <source>
        <dbReference type="Proteomes" id="UP000278143"/>
    </source>
</evidence>
<feature type="compositionally biased region" description="Acidic residues" evidence="1">
    <location>
        <begin position="100"/>
        <end position="109"/>
    </location>
</feature>
<accession>A0A4P9YT51</accession>
<reference evidence="3" key="1">
    <citation type="journal article" date="2018" name="Nat. Microbiol.">
        <title>Leveraging single-cell genomics to expand the fungal tree of life.</title>
        <authorList>
            <person name="Ahrendt S.R."/>
            <person name="Quandt C.A."/>
            <person name="Ciobanu D."/>
            <person name="Clum A."/>
            <person name="Salamov A."/>
            <person name="Andreopoulos B."/>
            <person name="Cheng J.F."/>
            <person name="Woyke T."/>
            <person name="Pelin A."/>
            <person name="Henrissat B."/>
            <person name="Reynolds N.K."/>
            <person name="Benny G.L."/>
            <person name="Smith M.E."/>
            <person name="James T.Y."/>
            <person name="Grigoriev I.V."/>
        </authorList>
    </citation>
    <scope>NUCLEOTIDE SEQUENCE [LARGE SCALE GENOMIC DNA]</scope>
    <source>
        <strain evidence="3">Benny S71-1</strain>
    </source>
</reference>
<evidence type="ECO:0000256" key="1">
    <source>
        <dbReference type="SAM" id="MobiDB-lite"/>
    </source>
</evidence>
<dbReference type="Gene3D" id="3.10.20.90">
    <property type="entry name" value="Phosphatidylinositol 3-kinase Catalytic Subunit, Chain A, domain 1"/>
    <property type="match status" value="1"/>
</dbReference>
<gene>
    <name evidence="2" type="ORF">SYNPS1DRAFT_31383</name>
</gene>
<name>A0A4P9YT51_9FUNG</name>
<dbReference type="SUPFAM" id="SSF54277">
    <property type="entry name" value="CAD &amp; PB1 domains"/>
    <property type="match status" value="1"/>
</dbReference>
<dbReference type="AlphaFoldDB" id="A0A4P9YT51"/>
<protein>
    <recommendedName>
        <fullName evidence="4">PB1 domain-containing protein</fullName>
    </recommendedName>
</protein>
<evidence type="ECO:0000313" key="2">
    <source>
        <dbReference type="EMBL" id="RKP22935.1"/>
    </source>
</evidence>
<proteinExistence type="predicted"/>
<keyword evidence="3" id="KW-1185">Reference proteome</keyword>
<dbReference type="EMBL" id="KZ991479">
    <property type="protein sequence ID" value="RKP22935.1"/>
    <property type="molecule type" value="Genomic_DNA"/>
</dbReference>
<dbReference type="Proteomes" id="UP000278143">
    <property type="component" value="Unassembled WGS sequence"/>
</dbReference>
<evidence type="ECO:0008006" key="4">
    <source>
        <dbReference type="Google" id="ProtNLM"/>
    </source>
</evidence>